<keyword evidence="5" id="KW-1185">Reference proteome</keyword>
<evidence type="ECO:0000256" key="2">
    <source>
        <dbReference type="ARBA" id="ARBA00023186"/>
    </source>
</evidence>
<dbReference type="Gene3D" id="3.40.50.10900">
    <property type="entry name" value="PAC-like subunit"/>
    <property type="match status" value="1"/>
</dbReference>
<evidence type="ECO:0000256" key="3">
    <source>
        <dbReference type="ARBA" id="ARBA00025745"/>
    </source>
</evidence>
<dbReference type="PANTHER" id="PTHR12970">
    <property type="entry name" value="PROTEASOME ASSEMBLY CHAPERONE 2"/>
    <property type="match status" value="1"/>
</dbReference>
<dbReference type="RefSeq" id="XP_066923669.1">
    <property type="nucleotide sequence ID" value="XM_067067568.1"/>
</dbReference>
<dbReference type="Pfam" id="PF09754">
    <property type="entry name" value="PAC2"/>
    <property type="match status" value="1"/>
</dbReference>
<dbReference type="GO" id="GO:0005829">
    <property type="term" value="C:cytosol"/>
    <property type="evidence" value="ECO:0007669"/>
    <property type="project" value="TreeGrafter"/>
</dbReference>
<accession>A0A7M5WJ95</accession>
<dbReference type="EnsemblMetazoa" id="CLYHEMT003934.1">
    <property type="protein sequence ID" value="CLYHEMP003934.1"/>
    <property type="gene ID" value="CLYHEMG003934"/>
</dbReference>
<dbReference type="InterPro" id="IPR038389">
    <property type="entry name" value="PSMG2_sf"/>
</dbReference>
<protein>
    <recommendedName>
        <fullName evidence="1">Proteasome assembly chaperone 2</fullName>
    </recommendedName>
</protein>
<dbReference type="PANTHER" id="PTHR12970:SF1">
    <property type="entry name" value="PROTEASOME ASSEMBLY CHAPERONE 2"/>
    <property type="match status" value="1"/>
</dbReference>
<dbReference type="Proteomes" id="UP000594262">
    <property type="component" value="Unplaced"/>
</dbReference>
<keyword evidence="2" id="KW-0143">Chaperone</keyword>
<evidence type="ECO:0000256" key="1">
    <source>
        <dbReference type="ARBA" id="ARBA00019186"/>
    </source>
</evidence>
<proteinExistence type="inferred from homology"/>
<sequence>MHSDGLFLTKKPTNNWNGFHLILPSVSISNVGQLAVDMLLHNLKDKVKKVSGIYDEALLPVTGKDHNGEIFESMEVFEAENLKLVIIQQRAPFIKGRIPSFRQRLLAWIERCQFKKVTILSSVSSHVKTDADLNESSPFRFLCNKDTIRKELVSKHQWIEYSVKKLLEHKGSLELPGSGIAKSLYEDSESQNIPFVVCLVFCNHGDSRKELRVAMQHLQQYLNLEWALGELSEPSHWKIQSAYDNELMIF</sequence>
<name>A0A7M5WJ95_9CNID</name>
<organism evidence="4 5">
    <name type="scientific">Clytia hemisphaerica</name>
    <dbReference type="NCBI Taxonomy" id="252671"/>
    <lineage>
        <taxon>Eukaryota</taxon>
        <taxon>Metazoa</taxon>
        <taxon>Cnidaria</taxon>
        <taxon>Hydrozoa</taxon>
        <taxon>Hydroidolina</taxon>
        <taxon>Leptothecata</taxon>
        <taxon>Obeliida</taxon>
        <taxon>Clytiidae</taxon>
        <taxon>Clytia</taxon>
    </lineage>
</organism>
<evidence type="ECO:0000313" key="5">
    <source>
        <dbReference type="Proteomes" id="UP000594262"/>
    </source>
</evidence>
<dbReference type="GO" id="GO:0005634">
    <property type="term" value="C:nucleus"/>
    <property type="evidence" value="ECO:0007669"/>
    <property type="project" value="TreeGrafter"/>
</dbReference>
<reference evidence="4" key="1">
    <citation type="submission" date="2021-01" db="UniProtKB">
        <authorList>
            <consortium name="EnsemblMetazoa"/>
        </authorList>
    </citation>
    <scope>IDENTIFICATION</scope>
</reference>
<dbReference type="AlphaFoldDB" id="A0A7M5WJ95"/>
<evidence type="ECO:0000313" key="4">
    <source>
        <dbReference type="EnsemblMetazoa" id="CLYHEMP003934.1"/>
    </source>
</evidence>
<dbReference type="InterPro" id="IPR019151">
    <property type="entry name" value="Proteasome_assmbl_chaperone_2"/>
</dbReference>
<dbReference type="InterPro" id="IPR016562">
    <property type="entry name" value="Proteasome_assmbl_chp_2_euk"/>
</dbReference>
<dbReference type="GeneID" id="136810974"/>
<comment type="similarity">
    <text evidence="3">Belongs to the PSMG2 family.</text>
</comment>
<dbReference type="OrthoDB" id="9991614at2759"/>
<dbReference type="GO" id="GO:0043248">
    <property type="term" value="P:proteasome assembly"/>
    <property type="evidence" value="ECO:0007669"/>
    <property type="project" value="TreeGrafter"/>
</dbReference>